<dbReference type="AlphaFoldDB" id="A0AAV6SPV7"/>
<feature type="chain" id="PRO_5043462259" evidence="2">
    <location>
        <begin position="34"/>
        <end position="185"/>
    </location>
</feature>
<comment type="caution">
    <text evidence="3">The sequence shown here is derived from an EMBL/GenBank/DDBJ whole genome shotgun (WGS) entry which is preliminary data.</text>
</comment>
<evidence type="ECO:0000256" key="1">
    <source>
        <dbReference type="SAM" id="Phobius"/>
    </source>
</evidence>
<keyword evidence="1" id="KW-0472">Membrane</keyword>
<gene>
    <name evidence="3" type="ORF">JOB18_047327</name>
</gene>
<protein>
    <submittedName>
        <fullName evidence="3">Arylsulfatase I</fullName>
    </submittedName>
</protein>
<evidence type="ECO:0000313" key="4">
    <source>
        <dbReference type="Proteomes" id="UP000693946"/>
    </source>
</evidence>
<dbReference type="EMBL" id="JAGKHQ010000004">
    <property type="protein sequence ID" value="KAG7518918.1"/>
    <property type="molecule type" value="Genomic_DNA"/>
</dbReference>
<evidence type="ECO:0000256" key="2">
    <source>
        <dbReference type="SAM" id="SignalP"/>
    </source>
</evidence>
<reference evidence="3 4" key="1">
    <citation type="journal article" date="2021" name="Sci. Rep.">
        <title>Chromosome anchoring in Senegalese sole (Solea senegalensis) reveals sex-associated markers and genome rearrangements in flatfish.</title>
        <authorList>
            <person name="Guerrero-Cozar I."/>
            <person name="Gomez-Garrido J."/>
            <person name="Berbel C."/>
            <person name="Martinez-Blanch J.F."/>
            <person name="Alioto T."/>
            <person name="Claros M.G."/>
            <person name="Gagnaire P.A."/>
            <person name="Manchado M."/>
        </authorList>
    </citation>
    <scope>NUCLEOTIDE SEQUENCE [LARGE SCALE GENOMIC DNA]</scope>
    <source>
        <strain evidence="3">Sse05_10M</strain>
    </source>
</reference>
<keyword evidence="1" id="KW-1133">Transmembrane helix</keyword>
<name>A0AAV6SPV7_SOLSE</name>
<organism evidence="3 4">
    <name type="scientific">Solea senegalensis</name>
    <name type="common">Senegalese sole</name>
    <dbReference type="NCBI Taxonomy" id="28829"/>
    <lineage>
        <taxon>Eukaryota</taxon>
        <taxon>Metazoa</taxon>
        <taxon>Chordata</taxon>
        <taxon>Craniata</taxon>
        <taxon>Vertebrata</taxon>
        <taxon>Euteleostomi</taxon>
        <taxon>Actinopterygii</taxon>
        <taxon>Neopterygii</taxon>
        <taxon>Teleostei</taxon>
        <taxon>Neoteleostei</taxon>
        <taxon>Acanthomorphata</taxon>
        <taxon>Carangaria</taxon>
        <taxon>Pleuronectiformes</taxon>
        <taxon>Pleuronectoidei</taxon>
        <taxon>Soleidae</taxon>
        <taxon>Solea</taxon>
    </lineage>
</organism>
<accession>A0AAV6SPV7</accession>
<feature type="signal peptide" evidence="2">
    <location>
        <begin position="1"/>
        <end position="33"/>
    </location>
</feature>
<evidence type="ECO:0000313" key="3">
    <source>
        <dbReference type="EMBL" id="KAG7518918.1"/>
    </source>
</evidence>
<proteinExistence type="predicted"/>
<keyword evidence="4" id="KW-1185">Reference proteome</keyword>
<keyword evidence="1" id="KW-0812">Transmembrane</keyword>
<feature type="transmembrane region" description="Helical" evidence="1">
    <location>
        <begin position="149"/>
        <end position="176"/>
    </location>
</feature>
<sequence>MSCVEFIIPSFKVTMTANKVLILLVMLAAATHAHENKCDATQNTSLCSVSPGGSVYIQVMTNASGHQVLCKKQLPLGPINVFILKREKLTIQYEPFRDRTEFFINNGTFKISNMERNDSGHYIIEAFDPDGVLVRNVKVHLDVQEPISFLLILVAAGVGALLLLILLICACCFVCLRKKKSESTI</sequence>
<dbReference type="Proteomes" id="UP000693946">
    <property type="component" value="Linkage Group LG12"/>
</dbReference>
<keyword evidence="2" id="KW-0732">Signal</keyword>